<dbReference type="Pfam" id="PF01367">
    <property type="entry name" value="5_3_exonuc"/>
    <property type="match status" value="1"/>
</dbReference>
<evidence type="ECO:0000256" key="10">
    <source>
        <dbReference type="ARBA" id="ARBA00022839"/>
    </source>
</evidence>
<dbReference type="GO" id="GO:0003887">
    <property type="term" value="F:DNA-directed DNA polymerase activity"/>
    <property type="evidence" value="ECO:0007669"/>
    <property type="project" value="UniProtKB-EC"/>
</dbReference>
<dbReference type="PANTHER" id="PTHR10133">
    <property type="entry name" value="DNA POLYMERASE I"/>
    <property type="match status" value="1"/>
</dbReference>
<keyword evidence="8 16" id="KW-0227">DNA damage</keyword>
<dbReference type="SUPFAM" id="SSF47807">
    <property type="entry name" value="5' to 3' exonuclease, C-terminal subdomain"/>
    <property type="match status" value="1"/>
</dbReference>
<evidence type="ECO:0000256" key="13">
    <source>
        <dbReference type="ARBA" id="ARBA00023204"/>
    </source>
</evidence>
<dbReference type="CDD" id="cd06140">
    <property type="entry name" value="DNA_polA_I_Bacillus_like_exo"/>
    <property type="match status" value="1"/>
</dbReference>
<keyword evidence="9" id="KW-0378">Hydrolase</keyword>
<keyword evidence="11 16" id="KW-0239">DNA-directed DNA polymerase</keyword>
<keyword evidence="12 16" id="KW-0238">DNA-binding</keyword>
<dbReference type="SMART" id="SM00279">
    <property type="entry name" value="HhH2"/>
    <property type="match status" value="1"/>
</dbReference>
<dbReference type="CDD" id="cd09898">
    <property type="entry name" value="H3TH_53EXO"/>
    <property type="match status" value="1"/>
</dbReference>
<dbReference type="NCBIfam" id="TIGR00593">
    <property type="entry name" value="pola"/>
    <property type="match status" value="1"/>
</dbReference>
<dbReference type="InterPro" id="IPR029060">
    <property type="entry name" value="PIN-like_dom_sf"/>
</dbReference>
<dbReference type="InterPro" id="IPR002562">
    <property type="entry name" value="3'-5'_exonuclease_dom"/>
</dbReference>
<evidence type="ECO:0000256" key="3">
    <source>
        <dbReference type="ARBA" id="ARBA00020311"/>
    </source>
</evidence>
<protein>
    <recommendedName>
        <fullName evidence="3 15">DNA polymerase I</fullName>
        <ecNumber evidence="2 15">2.7.7.7</ecNumber>
    </recommendedName>
</protein>
<proteinExistence type="inferred from homology"/>
<dbReference type="InterPro" id="IPR036279">
    <property type="entry name" value="5-3_exonuclease_C_sf"/>
</dbReference>
<dbReference type="Pfam" id="PF00476">
    <property type="entry name" value="DNA_pol_A"/>
    <property type="match status" value="1"/>
</dbReference>
<dbReference type="InterPro" id="IPR020045">
    <property type="entry name" value="DNA_polI_H3TH"/>
</dbReference>
<evidence type="ECO:0000256" key="14">
    <source>
        <dbReference type="ARBA" id="ARBA00049244"/>
    </source>
</evidence>
<evidence type="ECO:0000256" key="15">
    <source>
        <dbReference type="NCBIfam" id="TIGR00593"/>
    </source>
</evidence>
<evidence type="ECO:0000259" key="20">
    <source>
        <dbReference type="SMART" id="SM00482"/>
    </source>
</evidence>
<feature type="compositionally biased region" description="Low complexity" evidence="17">
    <location>
        <begin position="1"/>
        <end position="25"/>
    </location>
</feature>
<name>A0ABV4I2X0_9ACTN</name>
<dbReference type="EMBL" id="JBGGTQ010000005">
    <property type="protein sequence ID" value="MEZ0493028.1"/>
    <property type="molecule type" value="Genomic_DNA"/>
</dbReference>
<sequence>MTPAPSTSTARTTGSSRSAATKGAAQEPAPTKPRLLLIDGHSMAYRAFYALPVQNFSTTTGQATNAVYGFTSMLINLLRDEEPTHFAVTFDVSRASFRTEVYAEYKGTRTKSPDEFRGQVDLVKEVLAALRVPVVEVEGYEADDVIATLTERAVEQGFEVLVSSGDRDAFQLVRPDVTVLYPVRGVSELTRMTPEAVEEKYGVPPQRYPELAALVGETSDNLPGVPGVGAKTAAKWIAAYDGLDGVIANADLVKGKAGENLRAHLDSVIRNRRLNALVTDLALDVDVPDLLRRAWDREQVHTVFDGLEFRVLRDRLFATLESAEPEAEEGFGVDGAVLLAGEVGPWLDEHATGRTGVHVQGRWSRGTGEVTGLALAGADGVAAWVDPVTLDPADEQALAAWLADAERPKVAHDVKGPSHALRARGWDLAGVVLDTALAAYLCRPDQRSYDLADLAVRHLKRELRAEGSATAPEAADEQLTLDGGDGPVGGDQAARAEEGMVRALATTELAGVLVTELEERGGTRLLAEVELPLVDVLARQERVGVAVDAQLLTDLEQHFADRVGQAQAQAYEVIGTEINLGSPKQLQTVLFDQLQMPKTKRTKTGYTTDADALAALFVKTEHPFLAHLLEHRDASRLRQTVEGLQKSVADDGRIHTTYQQMIAATGRLSSTDPNLQNIPIRTEEGRRIREAFVVGPGGSGGGFECLLTADYSQIEMRIMAHLSGDEGLIAAFHSGEDLHRFVGSRVFGVAPADVTAEMRAKIKAMSYGLAYGLSAFGLSNQLKISTEEAKDLMDEYFERFGGVRDYLRGVVEEARRTGWTETILGRRRYLPDLASDNRQRREMAERMALNAPIQGSAADIIKVAMLDLDRGLRESGLRSRLLLQVHDELVLEVAQGEREPLEQLVRSTMAGAADLAVPLDVSVGAGRSWHEAGH</sequence>
<dbReference type="PANTHER" id="PTHR10133:SF27">
    <property type="entry name" value="DNA POLYMERASE NU"/>
    <property type="match status" value="1"/>
</dbReference>
<dbReference type="SUPFAM" id="SSF88723">
    <property type="entry name" value="PIN domain-like"/>
    <property type="match status" value="1"/>
</dbReference>
<dbReference type="InterPro" id="IPR020046">
    <property type="entry name" value="5-3_exonucl_a-hlix_arch_N"/>
</dbReference>
<comment type="catalytic activity">
    <reaction evidence="14 16">
        <text>DNA(n) + a 2'-deoxyribonucleoside 5'-triphosphate = DNA(n+1) + diphosphate</text>
        <dbReference type="Rhea" id="RHEA:22508"/>
        <dbReference type="Rhea" id="RHEA-COMP:17339"/>
        <dbReference type="Rhea" id="RHEA-COMP:17340"/>
        <dbReference type="ChEBI" id="CHEBI:33019"/>
        <dbReference type="ChEBI" id="CHEBI:61560"/>
        <dbReference type="ChEBI" id="CHEBI:173112"/>
        <dbReference type="EC" id="2.7.7.7"/>
    </reaction>
</comment>
<keyword evidence="4 16" id="KW-0808">Transferase</keyword>
<feature type="region of interest" description="Disordered" evidence="17">
    <location>
        <begin position="1"/>
        <end position="33"/>
    </location>
</feature>
<dbReference type="InterPro" id="IPR018320">
    <property type="entry name" value="DNA_polymerase_1"/>
</dbReference>
<dbReference type="Pfam" id="PF22619">
    <property type="entry name" value="DNA_polI_exo1"/>
    <property type="match status" value="1"/>
</dbReference>
<dbReference type="Proteomes" id="UP001566476">
    <property type="component" value="Unassembled WGS sequence"/>
</dbReference>
<keyword evidence="22" id="KW-1185">Reference proteome</keyword>
<evidence type="ECO:0000256" key="17">
    <source>
        <dbReference type="SAM" id="MobiDB-lite"/>
    </source>
</evidence>
<accession>A0ABV4I2X0</accession>
<gene>
    <name evidence="16 21" type="primary">polA</name>
    <name evidence="21" type="ORF">AB2L28_12375</name>
</gene>
<dbReference type="InterPro" id="IPR012337">
    <property type="entry name" value="RNaseH-like_sf"/>
</dbReference>
<dbReference type="RefSeq" id="WP_370719206.1">
    <property type="nucleotide sequence ID" value="NZ_JBGGTQ010000005.1"/>
</dbReference>
<evidence type="ECO:0000256" key="11">
    <source>
        <dbReference type="ARBA" id="ARBA00022932"/>
    </source>
</evidence>
<evidence type="ECO:0000256" key="12">
    <source>
        <dbReference type="ARBA" id="ARBA00023125"/>
    </source>
</evidence>
<comment type="caution">
    <text evidence="21">The sequence shown here is derived from an EMBL/GenBank/DDBJ whole genome shotgun (WGS) entry which is preliminary data.</text>
</comment>
<dbReference type="InterPro" id="IPR054690">
    <property type="entry name" value="DNA_polI_exonuclease"/>
</dbReference>
<keyword evidence="7" id="KW-0540">Nuclease</keyword>
<feature type="domain" description="3'-5' exonuclease" evidence="18">
    <location>
        <begin position="334"/>
        <end position="502"/>
    </location>
</feature>
<dbReference type="Gene3D" id="3.30.70.370">
    <property type="match status" value="1"/>
</dbReference>
<dbReference type="SUPFAM" id="SSF53098">
    <property type="entry name" value="Ribonuclease H-like"/>
    <property type="match status" value="1"/>
</dbReference>
<dbReference type="SUPFAM" id="SSF56672">
    <property type="entry name" value="DNA/RNA polymerases"/>
    <property type="match status" value="1"/>
</dbReference>
<dbReference type="InterPro" id="IPR043502">
    <property type="entry name" value="DNA/RNA_pol_sf"/>
</dbReference>
<evidence type="ECO:0000256" key="6">
    <source>
        <dbReference type="ARBA" id="ARBA00022705"/>
    </source>
</evidence>
<evidence type="ECO:0000256" key="9">
    <source>
        <dbReference type="ARBA" id="ARBA00022801"/>
    </source>
</evidence>
<dbReference type="InterPro" id="IPR002298">
    <property type="entry name" value="DNA_polymerase_A"/>
</dbReference>
<dbReference type="Gene3D" id="1.10.150.20">
    <property type="entry name" value="5' to 3' exonuclease, C-terminal subdomain"/>
    <property type="match status" value="2"/>
</dbReference>
<organism evidence="21 22">
    <name type="scientific">Kineococcus mangrovi</name>
    <dbReference type="NCBI Taxonomy" id="1660183"/>
    <lineage>
        <taxon>Bacteria</taxon>
        <taxon>Bacillati</taxon>
        <taxon>Actinomycetota</taxon>
        <taxon>Actinomycetes</taxon>
        <taxon>Kineosporiales</taxon>
        <taxon>Kineosporiaceae</taxon>
        <taxon>Kineococcus</taxon>
    </lineage>
</organism>
<evidence type="ECO:0000313" key="22">
    <source>
        <dbReference type="Proteomes" id="UP001566476"/>
    </source>
</evidence>
<evidence type="ECO:0000256" key="1">
    <source>
        <dbReference type="ARBA" id="ARBA00007705"/>
    </source>
</evidence>
<evidence type="ECO:0000259" key="19">
    <source>
        <dbReference type="SMART" id="SM00475"/>
    </source>
</evidence>
<evidence type="ECO:0000313" key="21">
    <source>
        <dbReference type="EMBL" id="MEZ0493028.1"/>
    </source>
</evidence>
<reference evidence="21 22" key="1">
    <citation type="submission" date="2024-07" db="EMBL/GenBank/DDBJ databases">
        <authorList>
            <person name="Thanompreechachai J."/>
            <person name="Duangmal K."/>
        </authorList>
    </citation>
    <scope>NUCLEOTIDE SEQUENCE [LARGE SCALE GENOMIC DNA]</scope>
    <source>
        <strain evidence="21 22">TBRC 1896</strain>
    </source>
</reference>
<evidence type="ECO:0000256" key="7">
    <source>
        <dbReference type="ARBA" id="ARBA00022722"/>
    </source>
</evidence>
<dbReference type="InterPro" id="IPR002421">
    <property type="entry name" value="5-3_exonuclease"/>
</dbReference>
<feature type="domain" description="DNA-directed DNA polymerase family A palm" evidence="20">
    <location>
        <begin position="685"/>
        <end position="897"/>
    </location>
</feature>
<dbReference type="NCBIfam" id="NF004397">
    <property type="entry name" value="PRK05755.1"/>
    <property type="match status" value="1"/>
</dbReference>
<keyword evidence="13 16" id="KW-0234">DNA repair</keyword>
<dbReference type="InterPro" id="IPR001098">
    <property type="entry name" value="DNA-dir_DNA_pol_A_palm_dom"/>
</dbReference>
<comment type="similarity">
    <text evidence="1 16">Belongs to the DNA polymerase type-A family.</text>
</comment>
<dbReference type="Gene3D" id="3.30.420.10">
    <property type="entry name" value="Ribonuclease H-like superfamily/Ribonuclease H"/>
    <property type="match status" value="1"/>
</dbReference>
<keyword evidence="5 16" id="KW-0548">Nucleotidyltransferase</keyword>
<feature type="domain" description="5'-3' exonuclease" evidence="19">
    <location>
        <begin position="31"/>
        <end position="293"/>
    </location>
</feature>
<dbReference type="CDD" id="cd08637">
    <property type="entry name" value="DNA_pol_A_pol_I_C"/>
    <property type="match status" value="1"/>
</dbReference>
<dbReference type="SMART" id="SM00482">
    <property type="entry name" value="POLAc"/>
    <property type="match status" value="1"/>
</dbReference>
<dbReference type="EC" id="2.7.7.7" evidence="2 15"/>
<dbReference type="CDD" id="cd09859">
    <property type="entry name" value="PIN_53EXO"/>
    <property type="match status" value="1"/>
</dbReference>
<evidence type="ECO:0000256" key="8">
    <source>
        <dbReference type="ARBA" id="ARBA00022763"/>
    </source>
</evidence>
<dbReference type="Gene3D" id="1.20.1060.10">
    <property type="entry name" value="Taq DNA Polymerase, Chain T, domain 4"/>
    <property type="match status" value="1"/>
</dbReference>
<dbReference type="SMART" id="SM00474">
    <property type="entry name" value="35EXOc"/>
    <property type="match status" value="1"/>
</dbReference>
<dbReference type="Gene3D" id="3.40.50.1010">
    <property type="entry name" value="5'-nuclease"/>
    <property type="match status" value="1"/>
</dbReference>
<dbReference type="SMART" id="SM00475">
    <property type="entry name" value="53EXOc"/>
    <property type="match status" value="1"/>
</dbReference>
<evidence type="ECO:0000256" key="4">
    <source>
        <dbReference type="ARBA" id="ARBA00022679"/>
    </source>
</evidence>
<evidence type="ECO:0000259" key="18">
    <source>
        <dbReference type="SMART" id="SM00474"/>
    </source>
</evidence>
<dbReference type="InterPro" id="IPR008918">
    <property type="entry name" value="HhH2"/>
</dbReference>
<dbReference type="PRINTS" id="PR00868">
    <property type="entry name" value="DNAPOLI"/>
</dbReference>
<dbReference type="InterPro" id="IPR036397">
    <property type="entry name" value="RNaseH_sf"/>
</dbReference>
<dbReference type="Pfam" id="PF02739">
    <property type="entry name" value="5_3_exonuc_N"/>
    <property type="match status" value="1"/>
</dbReference>
<evidence type="ECO:0000256" key="5">
    <source>
        <dbReference type="ARBA" id="ARBA00022695"/>
    </source>
</evidence>
<keyword evidence="10" id="KW-0269">Exonuclease</keyword>
<evidence type="ECO:0000256" key="16">
    <source>
        <dbReference type="RuleBase" id="RU004460"/>
    </source>
</evidence>
<evidence type="ECO:0000256" key="2">
    <source>
        <dbReference type="ARBA" id="ARBA00012417"/>
    </source>
</evidence>
<keyword evidence="6 16" id="KW-0235">DNA replication</keyword>